<keyword evidence="3" id="KW-1185">Reference proteome</keyword>
<proteinExistence type="predicted"/>
<reference evidence="2 3" key="1">
    <citation type="journal article" date="2018" name="Front. Plant Sci.">
        <title>Red Clover (Trifolium pratense) and Zigzag Clover (T. medium) - A Picture of Genomic Similarities and Differences.</title>
        <authorList>
            <person name="Dluhosova J."/>
            <person name="Istvanek J."/>
            <person name="Nedelnik J."/>
            <person name="Repkova J."/>
        </authorList>
    </citation>
    <scope>NUCLEOTIDE SEQUENCE [LARGE SCALE GENOMIC DNA]</scope>
    <source>
        <strain evidence="3">cv. 10/8</strain>
        <tissue evidence="2">Leaf</tissue>
    </source>
</reference>
<feature type="non-terminal residue" evidence="2">
    <location>
        <position position="1"/>
    </location>
</feature>
<evidence type="ECO:0000313" key="3">
    <source>
        <dbReference type="Proteomes" id="UP000265520"/>
    </source>
</evidence>
<evidence type="ECO:0000256" key="1">
    <source>
        <dbReference type="SAM" id="MobiDB-lite"/>
    </source>
</evidence>
<dbReference type="Proteomes" id="UP000265520">
    <property type="component" value="Unassembled WGS sequence"/>
</dbReference>
<feature type="region of interest" description="Disordered" evidence="1">
    <location>
        <begin position="1"/>
        <end position="23"/>
    </location>
</feature>
<evidence type="ECO:0000313" key="2">
    <source>
        <dbReference type="EMBL" id="MCI96640.1"/>
    </source>
</evidence>
<organism evidence="2 3">
    <name type="scientific">Trifolium medium</name>
    <dbReference type="NCBI Taxonomy" id="97028"/>
    <lineage>
        <taxon>Eukaryota</taxon>
        <taxon>Viridiplantae</taxon>
        <taxon>Streptophyta</taxon>
        <taxon>Embryophyta</taxon>
        <taxon>Tracheophyta</taxon>
        <taxon>Spermatophyta</taxon>
        <taxon>Magnoliopsida</taxon>
        <taxon>eudicotyledons</taxon>
        <taxon>Gunneridae</taxon>
        <taxon>Pentapetalae</taxon>
        <taxon>rosids</taxon>
        <taxon>fabids</taxon>
        <taxon>Fabales</taxon>
        <taxon>Fabaceae</taxon>
        <taxon>Papilionoideae</taxon>
        <taxon>50 kb inversion clade</taxon>
        <taxon>NPAAA clade</taxon>
        <taxon>Hologalegina</taxon>
        <taxon>IRL clade</taxon>
        <taxon>Trifolieae</taxon>
        <taxon>Trifolium</taxon>
    </lineage>
</organism>
<dbReference type="EMBL" id="LXQA011420033">
    <property type="protein sequence ID" value="MCI96640.1"/>
    <property type="molecule type" value="Genomic_DNA"/>
</dbReference>
<name>A0A392WD60_9FABA</name>
<protein>
    <submittedName>
        <fullName evidence="2">Uncharacterized protein</fullName>
    </submittedName>
</protein>
<comment type="caution">
    <text evidence="2">The sequence shown here is derived from an EMBL/GenBank/DDBJ whole genome shotgun (WGS) entry which is preliminary data.</text>
</comment>
<dbReference type="AlphaFoldDB" id="A0A392WD60"/>
<accession>A0A392WD60</accession>
<sequence length="59" mass="6844">GSGIQDWTVPKVSSSGSRRIERDGVRMRTGDRIRRRHRVARAVRSRRSRRVLEVGMRGK</sequence>